<feature type="domain" description="Orc1-like AAA ATPase" evidence="4">
    <location>
        <begin position="34"/>
        <end position="204"/>
    </location>
</feature>
<feature type="repeat" description="TPR" evidence="3">
    <location>
        <begin position="767"/>
        <end position="800"/>
    </location>
</feature>
<sequence>MGRTTRRATARGLPVTGRGISRQELIRRRRRSSLVGRRQEQAAFEEALRQPPDEAANFLFHIHGPAGVGKSTLVRQLESAAREASAVTAYVDESVADAIEAMESISAQVSQQGGELKAFDKLLSTYRQRRHEASTSAGEMLAGAAEPGQGNEQPAPSPSSVIGSQLALVGLGMIPGVGAFTGAVDPNQVAAGADRFKALLSNRLRSPEDVQLVLSPLQVLTPVFLKGLTEAAARRPWLVLFFDTYERTGPLLDAWLRDILVTERYGQMPANVLVVLAGQPQLDAQCWGDWLDLVTDLPLEVFTDTEARQLLAAKEITDDKVVEAILELSGRLPVLVSTLADAHPSSVTEVGDPSDTAVERFLKWETNPARRAAALACALPQEVDEDVYRTVVADEHAREEFSWLRTRPFFIHRAGRGHYHDVVRSAMLRLQRQQSPQRWKEQHSALAEAFRQRCRELERDLSDDPWEDERWRGHKLQETYHRLCADQHAALPAALRELVDAYDHDITTLRRWAQTLSRAGQDADAPLVRKWGQDVAAALDEPHPGAAVLTLLLSRANLDASGQSLVHTIRGWESRRDGEYEQSVTEYTRAIELDPTPRAIRGRGEALRRARRYEEALTDLDRAIELDPTMPWAIRSRGQTCLAMGRYEAALADFDRAIEIEPGNKWSIKYRGETFRMAQRYTEALADFDRAIELDPDDAWSLASRGQTYRQLERSQEALADYTRAIEVDPAYAWAVTNRGIIYRELKRYEEALADHHRAIEIDPEYKWAYVSRGQTYHATGRHEEALADYTRALEIDPAYAWALTNRGNLHRDLKEYEKALTDYGRAVELSPEDTWPLVNRAQCRHAMGCYEDAIADYTRVIELNPKAWYFLSRSRSHRALGRWDEAIADLARAIDLDPTGAMLHAERGYALRLSGRHDEALAHFDRAVELAPTSLFSLTNRGVTHRLLGHVEEALADLTRAIEIHPEDGWAHYERAVALFLSGDRAYEAECRRSIDLCSADSGVDDRHRVAALGNLVLTHCLLSAWPDAETHLTTFLHAHPNPGQLHELHTVLLTLRAVIPSSEEPLSALAERLRMDLEA</sequence>
<dbReference type="Pfam" id="PF13181">
    <property type="entry name" value="TPR_8"/>
    <property type="match status" value="1"/>
</dbReference>
<feature type="repeat" description="TPR" evidence="3">
    <location>
        <begin position="665"/>
        <end position="698"/>
    </location>
</feature>
<feature type="repeat" description="TPR" evidence="3">
    <location>
        <begin position="597"/>
        <end position="630"/>
    </location>
</feature>
<dbReference type="GO" id="GO:0005524">
    <property type="term" value="F:ATP binding"/>
    <property type="evidence" value="ECO:0007669"/>
    <property type="project" value="UniProtKB-KW"/>
</dbReference>
<protein>
    <submittedName>
        <fullName evidence="5">ATP-binding protein</fullName>
    </submittedName>
</protein>
<accession>A0A4Z1DE47</accession>
<keyword evidence="5" id="KW-0067">ATP-binding</keyword>
<dbReference type="InterPro" id="IPR027417">
    <property type="entry name" value="P-loop_NTPase"/>
</dbReference>
<feature type="repeat" description="TPR" evidence="3">
    <location>
        <begin position="699"/>
        <end position="732"/>
    </location>
</feature>
<dbReference type="GO" id="GO:0009279">
    <property type="term" value="C:cell outer membrane"/>
    <property type="evidence" value="ECO:0007669"/>
    <property type="project" value="TreeGrafter"/>
</dbReference>
<dbReference type="InterPro" id="IPR011990">
    <property type="entry name" value="TPR-like_helical_dom_sf"/>
</dbReference>
<feature type="repeat" description="TPR" evidence="3">
    <location>
        <begin position="936"/>
        <end position="969"/>
    </location>
</feature>
<dbReference type="Gene3D" id="3.40.50.300">
    <property type="entry name" value="P-loop containing nucleotide triphosphate hydrolases"/>
    <property type="match status" value="1"/>
</dbReference>
<name>A0A4Z1DE47_9ACTN</name>
<dbReference type="Gene3D" id="1.25.40.10">
    <property type="entry name" value="Tetratricopeptide repeat domain"/>
    <property type="match status" value="5"/>
</dbReference>
<comment type="caution">
    <text evidence="5">The sequence shown here is derived from an EMBL/GenBank/DDBJ whole genome shotgun (WGS) entry which is preliminary data.</text>
</comment>
<keyword evidence="2 3" id="KW-0802">TPR repeat</keyword>
<dbReference type="Pfam" id="PF00515">
    <property type="entry name" value="TPR_1"/>
    <property type="match status" value="2"/>
</dbReference>
<dbReference type="Pfam" id="PF13424">
    <property type="entry name" value="TPR_12"/>
    <property type="match status" value="2"/>
</dbReference>
<dbReference type="PROSITE" id="PS50293">
    <property type="entry name" value="TPR_REGION"/>
    <property type="match status" value="3"/>
</dbReference>
<feature type="repeat" description="TPR" evidence="3">
    <location>
        <begin position="902"/>
        <end position="935"/>
    </location>
</feature>
<keyword evidence="1" id="KW-0677">Repeat</keyword>
<gene>
    <name evidence="5" type="ORF">E5083_00740</name>
</gene>
<keyword evidence="6" id="KW-1185">Reference proteome</keyword>
<dbReference type="SUPFAM" id="SSF48452">
    <property type="entry name" value="TPR-like"/>
    <property type="match status" value="2"/>
</dbReference>
<evidence type="ECO:0000256" key="1">
    <source>
        <dbReference type="ARBA" id="ARBA00022737"/>
    </source>
</evidence>
<feature type="repeat" description="TPR" evidence="3">
    <location>
        <begin position="631"/>
        <end position="664"/>
    </location>
</feature>
<dbReference type="InterPro" id="IPR041664">
    <property type="entry name" value="AAA_16"/>
</dbReference>
<feature type="repeat" description="TPR" evidence="3">
    <location>
        <begin position="868"/>
        <end position="901"/>
    </location>
</feature>
<dbReference type="InterPro" id="IPR050498">
    <property type="entry name" value="Ycf3"/>
</dbReference>
<dbReference type="AlphaFoldDB" id="A0A4Z1DE47"/>
<dbReference type="Pfam" id="PF13191">
    <property type="entry name" value="AAA_16"/>
    <property type="match status" value="1"/>
</dbReference>
<proteinExistence type="predicted"/>
<evidence type="ECO:0000256" key="2">
    <source>
        <dbReference type="ARBA" id="ARBA00022803"/>
    </source>
</evidence>
<dbReference type="Pfam" id="PF13432">
    <property type="entry name" value="TPR_16"/>
    <property type="match status" value="2"/>
</dbReference>
<dbReference type="SUPFAM" id="SSF52540">
    <property type="entry name" value="P-loop containing nucleoside triphosphate hydrolases"/>
    <property type="match status" value="1"/>
</dbReference>
<feature type="repeat" description="TPR" evidence="3">
    <location>
        <begin position="801"/>
        <end position="834"/>
    </location>
</feature>
<feature type="repeat" description="TPR" evidence="3">
    <location>
        <begin position="733"/>
        <end position="766"/>
    </location>
</feature>
<dbReference type="SMART" id="SM00028">
    <property type="entry name" value="TPR"/>
    <property type="match status" value="12"/>
</dbReference>
<dbReference type="GO" id="GO:0046813">
    <property type="term" value="P:receptor-mediated virion attachment to host cell"/>
    <property type="evidence" value="ECO:0007669"/>
    <property type="project" value="TreeGrafter"/>
</dbReference>
<dbReference type="PANTHER" id="PTHR44858">
    <property type="entry name" value="TETRATRICOPEPTIDE REPEAT PROTEIN 6"/>
    <property type="match status" value="1"/>
</dbReference>
<dbReference type="Proteomes" id="UP000298159">
    <property type="component" value="Unassembled WGS sequence"/>
</dbReference>
<organism evidence="5 6">
    <name type="scientific">Streptomyces bauhiniae</name>
    <dbReference type="NCBI Taxonomy" id="2340725"/>
    <lineage>
        <taxon>Bacteria</taxon>
        <taxon>Bacillati</taxon>
        <taxon>Actinomycetota</taxon>
        <taxon>Actinomycetes</taxon>
        <taxon>Kitasatosporales</taxon>
        <taxon>Streptomycetaceae</taxon>
        <taxon>Streptomyces</taxon>
    </lineage>
</organism>
<evidence type="ECO:0000313" key="5">
    <source>
        <dbReference type="EMBL" id="TGN81094.1"/>
    </source>
</evidence>
<dbReference type="InterPro" id="IPR019734">
    <property type="entry name" value="TPR_rpt"/>
</dbReference>
<keyword evidence="5" id="KW-0547">Nucleotide-binding</keyword>
<dbReference type="PANTHER" id="PTHR44858:SF1">
    <property type="entry name" value="UDP-N-ACETYLGLUCOSAMINE--PEPTIDE N-ACETYLGLUCOSAMINYLTRANSFERASE SPINDLY-RELATED"/>
    <property type="match status" value="1"/>
</dbReference>
<reference evidence="5 6" key="1">
    <citation type="submission" date="2019-04" db="EMBL/GenBank/DDBJ databases">
        <title>Streptomyces sp. nov. Bv016 isolated from bark of Buahinia variegata.</title>
        <authorList>
            <person name="Kanchanasin P."/>
            <person name="Tanasupawat S."/>
            <person name="Yuki M."/>
            <person name="Kudo T."/>
        </authorList>
    </citation>
    <scope>NUCLEOTIDE SEQUENCE [LARGE SCALE GENOMIC DNA]</scope>
    <source>
        <strain evidence="5 6">Bv016</strain>
    </source>
</reference>
<dbReference type="EMBL" id="SRRT01000001">
    <property type="protein sequence ID" value="TGN81094.1"/>
    <property type="molecule type" value="Genomic_DNA"/>
</dbReference>
<evidence type="ECO:0000259" key="4">
    <source>
        <dbReference type="Pfam" id="PF13191"/>
    </source>
</evidence>
<evidence type="ECO:0000256" key="3">
    <source>
        <dbReference type="PROSITE-ProRule" id="PRU00339"/>
    </source>
</evidence>
<dbReference type="PROSITE" id="PS50005">
    <property type="entry name" value="TPR"/>
    <property type="match status" value="10"/>
</dbReference>
<evidence type="ECO:0000313" key="6">
    <source>
        <dbReference type="Proteomes" id="UP000298159"/>
    </source>
</evidence>